<proteinExistence type="predicted"/>
<evidence type="ECO:0000313" key="3">
    <source>
        <dbReference type="Proteomes" id="UP000251314"/>
    </source>
</evidence>
<dbReference type="VEuPathDB" id="FungiDB:PC110_g13286"/>
<comment type="caution">
    <text evidence="2">The sequence shown here is derived from an EMBL/GenBank/DDBJ whole genome shotgun (WGS) entry which is preliminary data.</text>
</comment>
<keyword evidence="3" id="KW-1185">Reference proteome</keyword>
<gene>
    <name evidence="2" type="ORF">PC110_g13286</name>
    <name evidence="1" type="ORF">PC117_g10677</name>
</gene>
<evidence type="ECO:0000313" key="1">
    <source>
        <dbReference type="EMBL" id="KAG2940106.1"/>
    </source>
</evidence>
<evidence type="ECO:0000313" key="2">
    <source>
        <dbReference type="EMBL" id="RAW30354.1"/>
    </source>
</evidence>
<dbReference type="EMBL" id="RCMK01000263">
    <property type="protein sequence ID" value="KAG2940106.1"/>
    <property type="molecule type" value="Genomic_DNA"/>
</dbReference>
<protein>
    <submittedName>
        <fullName evidence="2">Uncharacterized protein</fullName>
    </submittedName>
</protein>
<dbReference type="EMBL" id="MJFZ01000375">
    <property type="protein sequence ID" value="RAW30354.1"/>
    <property type="molecule type" value="Genomic_DNA"/>
</dbReference>
<sequence>MTLFFNQLDKAAKGFGEVMSYQSKDWDPLEDSNSCLCVNKLICCIHFIHKLEPREKHLTTVNKWEKSIAKYLE</sequence>
<dbReference type="Proteomes" id="UP000251314">
    <property type="component" value="Unassembled WGS sequence"/>
</dbReference>
<accession>A0A329S0F5</accession>
<organism evidence="2 3">
    <name type="scientific">Phytophthora cactorum</name>
    <dbReference type="NCBI Taxonomy" id="29920"/>
    <lineage>
        <taxon>Eukaryota</taxon>
        <taxon>Sar</taxon>
        <taxon>Stramenopiles</taxon>
        <taxon>Oomycota</taxon>
        <taxon>Peronosporomycetes</taxon>
        <taxon>Peronosporales</taxon>
        <taxon>Peronosporaceae</taxon>
        <taxon>Phytophthora</taxon>
    </lineage>
</organism>
<reference evidence="1" key="2">
    <citation type="submission" date="2018-10" db="EMBL/GenBank/DDBJ databases">
        <title>Effector identification in a new, highly contiguous assembly of the strawberry crown rot pathogen Phytophthora cactorum.</title>
        <authorList>
            <person name="Armitage A.D."/>
            <person name="Nellist C.F."/>
            <person name="Bates H."/>
            <person name="Vickerstaff R.J."/>
            <person name="Harrison R.J."/>
        </authorList>
    </citation>
    <scope>NUCLEOTIDE SEQUENCE</scope>
    <source>
        <strain evidence="1">4040</strain>
    </source>
</reference>
<dbReference type="Proteomes" id="UP000736787">
    <property type="component" value="Unassembled WGS sequence"/>
</dbReference>
<name>A0A329S0F5_9STRA</name>
<dbReference type="AlphaFoldDB" id="A0A329S0F5"/>
<reference evidence="2 3" key="1">
    <citation type="submission" date="2018-01" db="EMBL/GenBank/DDBJ databases">
        <title>Draft genome of the strawberry crown rot pathogen Phytophthora cactorum.</title>
        <authorList>
            <person name="Armitage A.D."/>
            <person name="Lysoe E."/>
            <person name="Nellist C.F."/>
            <person name="Harrison R.J."/>
            <person name="Brurberg M.B."/>
        </authorList>
    </citation>
    <scope>NUCLEOTIDE SEQUENCE [LARGE SCALE GENOMIC DNA]</scope>
    <source>
        <strain evidence="2 3">10300</strain>
    </source>
</reference>